<dbReference type="Proteomes" id="UP000441354">
    <property type="component" value="Unassembled WGS sequence"/>
</dbReference>
<name>A0A7V7RL16_9BACI</name>
<evidence type="ECO:0000313" key="4">
    <source>
        <dbReference type="Proteomes" id="UP000441354"/>
    </source>
</evidence>
<dbReference type="RefSeq" id="WP_151573749.1">
    <property type="nucleotide sequence ID" value="NZ_WBOT01000003.1"/>
</dbReference>
<dbReference type="Pfam" id="PF07995">
    <property type="entry name" value="GSDH"/>
    <property type="match status" value="1"/>
</dbReference>
<evidence type="ECO:0000259" key="2">
    <source>
        <dbReference type="Pfam" id="PF07995"/>
    </source>
</evidence>
<protein>
    <submittedName>
        <fullName evidence="3">PQQ-dependent sugar dehydrogenase</fullName>
    </submittedName>
</protein>
<evidence type="ECO:0000256" key="1">
    <source>
        <dbReference type="SAM" id="MobiDB-lite"/>
    </source>
</evidence>
<dbReference type="SUPFAM" id="SSF50952">
    <property type="entry name" value="Soluble quinoprotein glucose dehydrogenase"/>
    <property type="match status" value="1"/>
</dbReference>
<proteinExistence type="predicted"/>
<dbReference type="AlphaFoldDB" id="A0A7V7RL16"/>
<dbReference type="OrthoDB" id="9770043at2"/>
<sequence length="352" mass="38756">MKKAAALVSILLILAGCSDEHNRQQEDQEVTTATVENEESLAAKLNTPWQINHLDGDFYLSERTGTITKVENGESIRQSVELQRPLSSAAEAGLLGFVLAPDFKETNEAYAYYTYEEDGQPFNAIVVLELQNDQWSETEVLIDGIPSGSFHHGGRLAFGPDEKLYATTGDASNPELAQDLNSLAGKILRINLDGSIPDDNPFKDSYVYSYGHRNPQGLTWAEDGTMYASEHGPSANDEINRITAGSNYGWPEITGNESKDGMETPIFTSGDNQTWAPSGMAYYENQLFVAGLRGEAVLRFDLETGENDEQISNLGRIRDVYITNGQLYFISNNTDGRGTPGENDDQLYSIPL</sequence>
<organism evidence="3 4">
    <name type="scientific">Bacillus mesophilum</name>
    <dbReference type="NCBI Taxonomy" id="1071718"/>
    <lineage>
        <taxon>Bacteria</taxon>
        <taxon>Bacillati</taxon>
        <taxon>Bacillota</taxon>
        <taxon>Bacilli</taxon>
        <taxon>Bacillales</taxon>
        <taxon>Bacillaceae</taxon>
        <taxon>Bacillus</taxon>
    </lineage>
</organism>
<comment type="caution">
    <text evidence="3">The sequence shown here is derived from an EMBL/GenBank/DDBJ whole genome shotgun (WGS) entry which is preliminary data.</text>
</comment>
<feature type="domain" description="Glucose/Sorbosone dehydrogenase" evidence="2">
    <location>
        <begin position="45"/>
        <end position="337"/>
    </location>
</feature>
<dbReference type="PANTHER" id="PTHR19328:SF13">
    <property type="entry name" value="HIPL1 PROTEIN"/>
    <property type="match status" value="1"/>
</dbReference>
<dbReference type="EMBL" id="WBOT01000003">
    <property type="protein sequence ID" value="KAB2332434.1"/>
    <property type="molecule type" value="Genomic_DNA"/>
</dbReference>
<gene>
    <name evidence="3" type="ORF">F7732_10035</name>
</gene>
<dbReference type="PROSITE" id="PS51257">
    <property type="entry name" value="PROKAR_LIPOPROTEIN"/>
    <property type="match status" value="1"/>
</dbReference>
<dbReference type="InterPro" id="IPR011041">
    <property type="entry name" value="Quinoprot_gluc/sorb_DH_b-prop"/>
</dbReference>
<evidence type="ECO:0000313" key="3">
    <source>
        <dbReference type="EMBL" id="KAB2332434.1"/>
    </source>
</evidence>
<accession>A0A7V7RL16</accession>
<dbReference type="PANTHER" id="PTHR19328">
    <property type="entry name" value="HEDGEHOG-INTERACTING PROTEIN"/>
    <property type="match status" value="1"/>
</dbReference>
<keyword evidence="4" id="KW-1185">Reference proteome</keyword>
<reference evidence="3 4" key="1">
    <citation type="journal article" date="2014" name="Arch. Microbiol.">
        <title>Bacillus mesophilum sp. nov., strain IITR-54T, a novel 4-chlorobiphenyl dechlorinating bacterium.</title>
        <authorList>
            <person name="Manickam N."/>
            <person name="Singh N.K."/>
            <person name="Bajaj A."/>
            <person name="Kumar R.M."/>
            <person name="Kaur G."/>
            <person name="Kaur N."/>
            <person name="Bala M."/>
            <person name="Kumar A."/>
            <person name="Mayilraj S."/>
        </authorList>
    </citation>
    <scope>NUCLEOTIDE SEQUENCE [LARGE SCALE GENOMIC DNA]</scope>
    <source>
        <strain evidence="3 4">IITR-54</strain>
    </source>
</reference>
<dbReference type="InterPro" id="IPR011042">
    <property type="entry name" value="6-blade_b-propeller_TolB-like"/>
</dbReference>
<dbReference type="Gene3D" id="2.120.10.30">
    <property type="entry name" value="TolB, C-terminal domain"/>
    <property type="match status" value="1"/>
</dbReference>
<dbReference type="InterPro" id="IPR012938">
    <property type="entry name" value="Glc/Sorbosone_DH"/>
</dbReference>
<feature type="region of interest" description="Disordered" evidence="1">
    <location>
        <begin position="333"/>
        <end position="352"/>
    </location>
</feature>